<dbReference type="EMBL" id="BAABJQ010000011">
    <property type="protein sequence ID" value="GAA5188685.1"/>
    <property type="molecule type" value="Genomic_DNA"/>
</dbReference>
<keyword evidence="2" id="KW-1185">Reference proteome</keyword>
<gene>
    <name evidence="1" type="ORF">GCM10023322_39910</name>
</gene>
<dbReference type="Gene3D" id="1.10.287.1060">
    <property type="entry name" value="ESAT-6-like"/>
    <property type="match status" value="1"/>
</dbReference>
<dbReference type="RefSeq" id="WP_345631597.1">
    <property type="nucleotide sequence ID" value="NZ_BAABJQ010000011.1"/>
</dbReference>
<sequence>MTTSGDGIVYNFAHIETVGGAIDAFIRQMDQHLDDVDAAFKALNWTGAAKDEFTTYRNKWRAEADDMAATLRTLSKTVGDVRENMAAADKAAGAQFSI</sequence>
<protein>
    <recommendedName>
        <fullName evidence="3">ESAT-6-like protein</fullName>
    </recommendedName>
</protein>
<name>A0ABP9RZI8_9ACTN</name>
<dbReference type="Pfam" id="PF06013">
    <property type="entry name" value="WXG100"/>
    <property type="match status" value="1"/>
</dbReference>
<organism evidence="1 2">
    <name type="scientific">Rugosimonospora acidiphila</name>
    <dbReference type="NCBI Taxonomy" id="556531"/>
    <lineage>
        <taxon>Bacteria</taxon>
        <taxon>Bacillati</taxon>
        <taxon>Actinomycetota</taxon>
        <taxon>Actinomycetes</taxon>
        <taxon>Micromonosporales</taxon>
        <taxon>Micromonosporaceae</taxon>
        <taxon>Rugosimonospora</taxon>
    </lineage>
</organism>
<dbReference type="SUPFAM" id="SSF140453">
    <property type="entry name" value="EsxAB dimer-like"/>
    <property type="match status" value="1"/>
</dbReference>
<evidence type="ECO:0000313" key="2">
    <source>
        <dbReference type="Proteomes" id="UP001501570"/>
    </source>
</evidence>
<evidence type="ECO:0008006" key="3">
    <source>
        <dbReference type="Google" id="ProtNLM"/>
    </source>
</evidence>
<reference evidence="2" key="1">
    <citation type="journal article" date="2019" name="Int. J. Syst. Evol. Microbiol.">
        <title>The Global Catalogue of Microorganisms (GCM) 10K type strain sequencing project: providing services to taxonomists for standard genome sequencing and annotation.</title>
        <authorList>
            <consortium name="The Broad Institute Genomics Platform"/>
            <consortium name="The Broad Institute Genome Sequencing Center for Infectious Disease"/>
            <person name="Wu L."/>
            <person name="Ma J."/>
        </authorList>
    </citation>
    <scope>NUCLEOTIDE SEQUENCE [LARGE SCALE GENOMIC DNA]</scope>
    <source>
        <strain evidence="2">JCM 18304</strain>
    </source>
</reference>
<evidence type="ECO:0000313" key="1">
    <source>
        <dbReference type="EMBL" id="GAA5188685.1"/>
    </source>
</evidence>
<accession>A0ABP9RZI8</accession>
<dbReference type="InterPro" id="IPR010310">
    <property type="entry name" value="T7SS_ESAT-6-like"/>
</dbReference>
<dbReference type="InterPro" id="IPR036689">
    <property type="entry name" value="ESAT-6-like_sf"/>
</dbReference>
<dbReference type="Proteomes" id="UP001501570">
    <property type="component" value="Unassembled WGS sequence"/>
</dbReference>
<proteinExistence type="predicted"/>
<comment type="caution">
    <text evidence="1">The sequence shown here is derived from an EMBL/GenBank/DDBJ whole genome shotgun (WGS) entry which is preliminary data.</text>
</comment>